<feature type="non-terminal residue" evidence="2">
    <location>
        <position position="1"/>
    </location>
</feature>
<dbReference type="AlphaFoldDB" id="M1ERP5"/>
<reference evidence="2" key="1">
    <citation type="journal article" date="2013" name="J. Virol.">
        <title>Sequencing, annotation, and characterization of the influenza ferret infectome.</title>
        <authorList>
            <person name="Leon A.J."/>
            <person name="Banner D."/>
            <person name="Xu L."/>
            <person name="Ran L."/>
            <person name="Peng Z."/>
            <person name="Yi K."/>
            <person name="Chen C."/>
            <person name="Xu F."/>
            <person name="Huang J."/>
            <person name="Zhao Z."/>
            <person name="Lin Z."/>
            <person name="Huang S.H."/>
            <person name="Fang Y."/>
            <person name="Kelvin A.A."/>
            <person name="Ross T.M."/>
            <person name="Farooqui A."/>
            <person name="Kelvin D.J."/>
        </authorList>
    </citation>
    <scope>NUCLEOTIDE SEQUENCE</scope>
    <source>
        <tissue evidence="2">Lungs</tissue>
    </source>
</reference>
<evidence type="ECO:0000313" key="2">
    <source>
        <dbReference type="EMBL" id="AER98971.1"/>
    </source>
</evidence>
<dbReference type="EMBL" id="JP010374">
    <property type="protein sequence ID" value="AER98971.1"/>
    <property type="molecule type" value="mRNA"/>
</dbReference>
<name>M1ERP5_MUSPF</name>
<feature type="region of interest" description="Disordered" evidence="1">
    <location>
        <begin position="1"/>
        <end position="31"/>
    </location>
</feature>
<sequence>WGTLRWGKTGGSRTLKKYPGLQKTKASERGHPDAAAVLPKGVSAFHGKKNIFVKQSQIPQRRMKECHLLPCRTMLTRTPRRIS</sequence>
<proteinExistence type="evidence at transcript level"/>
<protein>
    <submittedName>
        <fullName evidence="2">Germinal center expressed transcript 2</fullName>
    </submittedName>
</protein>
<organism evidence="2">
    <name type="scientific">Mustela putorius furo</name>
    <name type="common">European domestic ferret</name>
    <name type="synonym">Mustela furo</name>
    <dbReference type="NCBI Taxonomy" id="9669"/>
    <lineage>
        <taxon>Eukaryota</taxon>
        <taxon>Metazoa</taxon>
        <taxon>Chordata</taxon>
        <taxon>Craniata</taxon>
        <taxon>Vertebrata</taxon>
        <taxon>Euteleostomi</taxon>
        <taxon>Mammalia</taxon>
        <taxon>Eutheria</taxon>
        <taxon>Laurasiatheria</taxon>
        <taxon>Carnivora</taxon>
        <taxon>Caniformia</taxon>
        <taxon>Musteloidea</taxon>
        <taxon>Mustelidae</taxon>
        <taxon>Mustelinae</taxon>
        <taxon>Mustela</taxon>
    </lineage>
</organism>
<accession>M1ERP5</accession>
<evidence type="ECO:0000256" key="1">
    <source>
        <dbReference type="SAM" id="MobiDB-lite"/>
    </source>
</evidence>
<feature type="non-terminal residue" evidence="2">
    <location>
        <position position="83"/>
    </location>
</feature>